<sequence length="329" mass="37405">MTLSERLYIANNVYVLYPRFKEILAAIDDCHHFSNLKDEPECLFLKGETGAGKTTILKSYARNYPRYQTPDGTIVPVLEVTIPSPATVKSVVTKLLWQLGDPAYDKGTISNQTIRLIGLMKDCGVSLVFLDEFQHFIDRDSAKVLKTVSDWLKDLILDTKVPVVLIGLPEAETVFQFNPQLSRRFANRHNLSPFSWEDSGREFRTFLHAVESQLPLIEESALAYEEMALRFYYASDGIVAYVMKLIRYGTHLALKYGQKKLDLNVLANAFEKYVKADKPYKKNPFIDSDFLNEVKDASLYAPSMTMVGATSQKIKLKKKTTRASDILHK</sequence>
<dbReference type="InterPro" id="IPR027417">
    <property type="entry name" value="P-loop_NTPase"/>
</dbReference>
<dbReference type="InterPro" id="IPR052026">
    <property type="entry name" value="ExeA_AAA_ATPase_DNA-bind"/>
</dbReference>
<organism evidence="2 3">
    <name type="scientific">Fischerella thermalis CCMEE 5318</name>
    <dbReference type="NCBI Taxonomy" id="2019666"/>
    <lineage>
        <taxon>Bacteria</taxon>
        <taxon>Bacillati</taxon>
        <taxon>Cyanobacteriota</taxon>
        <taxon>Cyanophyceae</taxon>
        <taxon>Nostocales</taxon>
        <taxon>Hapalosiphonaceae</taxon>
        <taxon>Fischerella</taxon>
    </lineage>
</organism>
<evidence type="ECO:0000313" key="2">
    <source>
        <dbReference type="EMBL" id="PMB27369.1"/>
    </source>
</evidence>
<dbReference type="SUPFAM" id="SSF52540">
    <property type="entry name" value="P-loop containing nucleoside triphosphate hydrolases"/>
    <property type="match status" value="1"/>
</dbReference>
<accession>A0A2N6LNY1</accession>
<dbReference type="InterPro" id="IPR025662">
    <property type="entry name" value="Sigma_54_int_dom_ATP-bd_1"/>
</dbReference>
<comment type="caution">
    <text evidence="2">The sequence shown here is derived from an EMBL/GenBank/DDBJ whole genome shotgun (WGS) entry which is preliminary data.</text>
</comment>
<dbReference type="EMBL" id="NMQE01000037">
    <property type="protein sequence ID" value="PMB27369.1"/>
    <property type="molecule type" value="Genomic_DNA"/>
</dbReference>
<dbReference type="PANTHER" id="PTHR35894">
    <property type="entry name" value="GENERAL SECRETION PATHWAY PROTEIN A-RELATED"/>
    <property type="match status" value="1"/>
</dbReference>
<feature type="domain" description="AAA+ ATPase" evidence="1">
    <location>
        <begin position="39"/>
        <end position="195"/>
    </location>
</feature>
<dbReference type="Proteomes" id="UP000235081">
    <property type="component" value="Unassembled WGS sequence"/>
</dbReference>
<dbReference type="CDD" id="cd00009">
    <property type="entry name" value="AAA"/>
    <property type="match status" value="1"/>
</dbReference>
<dbReference type="Pfam" id="PF05621">
    <property type="entry name" value="TniB"/>
    <property type="match status" value="1"/>
</dbReference>
<dbReference type="PROSITE" id="PS00675">
    <property type="entry name" value="SIGMA54_INTERACT_1"/>
    <property type="match status" value="1"/>
</dbReference>
<gene>
    <name evidence="2" type="ORF">CEN46_01625</name>
</gene>
<dbReference type="PANTHER" id="PTHR35894:SF1">
    <property type="entry name" value="PHOSPHORIBULOKINASE _ URIDINE KINASE FAMILY"/>
    <property type="match status" value="1"/>
</dbReference>
<dbReference type="RefSeq" id="WP_102180177.1">
    <property type="nucleotide sequence ID" value="NZ_NMQE01000037.1"/>
</dbReference>
<dbReference type="InterPro" id="IPR003593">
    <property type="entry name" value="AAA+_ATPase"/>
</dbReference>
<proteinExistence type="predicted"/>
<evidence type="ECO:0000313" key="3">
    <source>
        <dbReference type="Proteomes" id="UP000235081"/>
    </source>
</evidence>
<name>A0A2N6LNY1_9CYAN</name>
<evidence type="ECO:0000259" key="1">
    <source>
        <dbReference type="SMART" id="SM00382"/>
    </source>
</evidence>
<dbReference type="Gene3D" id="3.40.50.300">
    <property type="entry name" value="P-loop containing nucleotide triphosphate hydrolases"/>
    <property type="match status" value="1"/>
</dbReference>
<dbReference type="InterPro" id="IPR008868">
    <property type="entry name" value="TniB"/>
</dbReference>
<dbReference type="SMART" id="SM00382">
    <property type="entry name" value="AAA"/>
    <property type="match status" value="1"/>
</dbReference>
<protein>
    <submittedName>
        <fullName evidence="2">Transposase</fullName>
    </submittedName>
</protein>
<reference evidence="2 3" key="1">
    <citation type="submission" date="2017-07" db="EMBL/GenBank/DDBJ databases">
        <title>Genomes of Fischerella (Mastigocladus) sp. strains.</title>
        <authorList>
            <person name="Miller S.R."/>
        </authorList>
    </citation>
    <scope>NUCLEOTIDE SEQUENCE [LARGE SCALE GENOMIC DNA]</scope>
    <source>
        <strain evidence="2 3">CCMEE 5318</strain>
    </source>
</reference>
<dbReference type="AlphaFoldDB" id="A0A2N6LNY1"/>